<dbReference type="AlphaFoldDB" id="A0AAD8Y3P5"/>
<keyword evidence="3" id="KW-1185">Reference proteome</keyword>
<sequence>MSTRTTESPTPRASDTETLMMPDSCDASTSMAEEEPIGDNNIAENVLATSVHHDTLEKVTEATLEPATFSYPPLPLQMIQGQAEDALLQEKRFKTRGGLEILDENAEPPLPLQMTCEDDISIQKLKRFNTRRRWQISLATLSRTSKVNPQHQNLNMIIQLRGQLH</sequence>
<feature type="region of interest" description="Disordered" evidence="1">
    <location>
        <begin position="1"/>
        <end position="23"/>
    </location>
</feature>
<proteinExistence type="predicted"/>
<feature type="compositionally biased region" description="Polar residues" evidence="1">
    <location>
        <begin position="1"/>
        <end position="17"/>
    </location>
</feature>
<name>A0AAD8Y3P5_9STRA</name>
<evidence type="ECO:0000256" key="1">
    <source>
        <dbReference type="SAM" id="MobiDB-lite"/>
    </source>
</evidence>
<dbReference type="Proteomes" id="UP001224775">
    <property type="component" value="Unassembled WGS sequence"/>
</dbReference>
<evidence type="ECO:0000313" key="2">
    <source>
        <dbReference type="EMBL" id="KAK1738902.1"/>
    </source>
</evidence>
<dbReference type="EMBL" id="JATAAI010000019">
    <property type="protein sequence ID" value="KAK1738902.1"/>
    <property type="molecule type" value="Genomic_DNA"/>
</dbReference>
<reference evidence="2" key="1">
    <citation type="submission" date="2023-06" db="EMBL/GenBank/DDBJ databases">
        <title>Survivors Of The Sea: Transcriptome response of Skeletonema marinoi to long-term dormancy.</title>
        <authorList>
            <person name="Pinder M.I.M."/>
            <person name="Kourtchenko O."/>
            <person name="Robertson E.K."/>
            <person name="Larsson T."/>
            <person name="Maumus F."/>
            <person name="Osuna-Cruz C.M."/>
            <person name="Vancaester E."/>
            <person name="Stenow R."/>
            <person name="Vandepoele K."/>
            <person name="Ploug H."/>
            <person name="Bruchert V."/>
            <person name="Godhe A."/>
            <person name="Topel M."/>
        </authorList>
    </citation>
    <scope>NUCLEOTIDE SEQUENCE</scope>
    <source>
        <strain evidence="2">R05AC</strain>
    </source>
</reference>
<gene>
    <name evidence="2" type="ORF">QTG54_010218</name>
</gene>
<protein>
    <submittedName>
        <fullName evidence="2">Uncharacterized protein</fullName>
    </submittedName>
</protein>
<evidence type="ECO:0000313" key="3">
    <source>
        <dbReference type="Proteomes" id="UP001224775"/>
    </source>
</evidence>
<accession>A0AAD8Y3P5</accession>
<organism evidence="2 3">
    <name type="scientific">Skeletonema marinoi</name>
    <dbReference type="NCBI Taxonomy" id="267567"/>
    <lineage>
        <taxon>Eukaryota</taxon>
        <taxon>Sar</taxon>
        <taxon>Stramenopiles</taxon>
        <taxon>Ochrophyta</taxon>
        <taxon>Bacillariophyta</taxon>
        <taxon>Coscinodiscophyceae</taxon>
        <taxon>Thalassiosirophycidae</taxon>
        <taxon>Thalassiosirales</taxon>
        <taxon>Skeletonemataceae</taxon>
        <taxon>Skeletonema</taxon>
        <taxon>Skeletonema marinoi-dohrnii complex</taxon>
    </lineage>
</organism>
<comment type="caution">
    <text evidence="2">The sequence shown here is derived from an EMBL/GenBank/DDBJ whole genome shotgun (WGS) entry which is preliminary data.</text>
</comment>